<dbReference type="EMBL" id="AP019769">
    <property type="protein sequence ID" value="BBL45527.1"/>
    <property type="molecule type" value="Genomic_DNA"/>
</dbReference>
<gene>
    <name evidence="1" type="ORF">MJ1_0363</name>
</gene>
<reference evidence="2" key="1">
    <citation type="journal article" date="2022" name="Int. J. Syst. Evol. Microbiol.">
        <title>Nanobdella aerobiophila gen. nov., sp. nov., a thermoacidophilic, obligate ectosymbiotic archaeon, and proposal of Nanobdellaceae fam. nov., Nanobdellales ord. nov. and Nanobdellia class. nov.</title>
        <authorList>
            <person name="Kato S."/>
            <person name="Ogasawara A."/>
            <person name="Itoh T."/>
            <person name="Sakai H.D."/>
            <person name="Shimizu M."/>
            <person name="Yuki M."/>
            <person name="Kaneko M."/>
            <person name="Takashina T."/>
            <person name="Ohkuma M."/>
        </authorList>
    </citation>
    <scope>NUCLEOTIDE SEQUENCE [LARGE SCALE GENOMIC DNA]</scope>
    <source>
        <strain evidence="2">MJ1</strain>
    </source>
</reference>
<evidence type="ECO:0000313" key="1">
    <source>
        <dbReference type="EMBL" id="BBL45527.1"/>
    </source>
</evidence>
<dbReference type="AlphaFoldDB" id="A0A915SIB3"/>
<name>A0A915SIB3_9ARCH</name>
<dbReference type="Proteomes" id="UP001055553">
    <property type="component" value="Chromosome"/>
</dbReference>
<organism evidence="1 2">
    <name type="scientific">Nanobdella aerobiophila</name>
    <dbReference type="NCBI Taxonomy" id="2586965"/>
    <lineage>
        <taxon>Archaea</taxon>
        <taxon>Nanobdellota</taxon>
        <taxon>Nanobdellia</taxon>
        <taxon>Nanobdellales</taxon>
        <taxon>Nanobdellaceae</taxon>
        <taxon>Nanobdella</taxon>
    </lineage>
</organism>
<keyword evidence="2" id="KW-1185">Reference proteome</keyword>
<evidence type="ECO:0000313" key="2">
    <source>
        <dbReference type="Proteomes" id="UP001055553"/>
    </source>
</evidence>
<dbReference type="KEGG" id="naer:MJ1_0363"/>
<proteinExistence type="predicted"/>
<dbReference type="GeneID" id="74568311"/>
<accession>A0A915SIB3</accession>
<protein>
    <submittedName>
        <fullName evidence="1">Uncharacterized protein</fullName>
    </submittedName>
</protein>
<sequence>MSKDFTLDDFYNLPLEDRLNIILKSIDNVLMTLSFILYDPNIKDKIVYEQIREKLDKYYTGKLARLKPSTNNPYREYFKRFENMHLLEKEHKEYYITTFGTNIKEFLKYSIKKYVELDIDSRSIFKDRKYLDGFIKATEKFYILKYIGENPQVDRYQIMKEFKLNEDSVYQVIEWLKYTGLINKSNYKIAILKIDHQAIENMSNILECRDKFKEYLHNKDLARSINFYLSKRKSIKSFLEDLDRYDMIRLKELWEKMKEHKIKMSYYKDIKLLLEVSNIIKLECFKGPLYIKTTEKFKRLYENIIIPIDRLINNKDELYKYYNFSLSDEDIKKAIKLYYSKSIRKMKQKSIY</sequence>
<dbReference type="RefSeq" id="WP_258393553.1">
    <property type="nucleotide sequence ID" value="NZ_AP019769.1"/>
</dbReference>